<dbReference type="AlphaFoldDB" id="A0A9P8NVD0"/>
<dbReference type="RefSeq" id="XP_046057778.1">
    <property type="nucleotide sequence ID" value="XM_046208650.1"/>
</dbReference>
<keyword evidence="3" id="KW-0479">Metal-binding</keyword>
<dbReference type="PANTHER" id="PTHR30096:SF0">
    <property type="entry name" value="4,5-DOPA DIOXYGENASE EXTRADIOL-LIKE PROTEIN"/>
    <property type="match status" value="1"/>
</dbReference>
<sequence>MLPVYFISHGGPTFAIRGHSGSEVGAWDTVRKLGPEILSLNPDYIICVSAHWRSSNKILVSSFDGENPLVYDFYNFPRELYETKFHTNGSKSIAANIVSLLQKHGIDAASESRGLDHGVWTPLRVAFGNPHVQDTGNLDLAVPLIQVSLPQSDKMVDSYKLGEALASLRSQNVAIICSGMSVHNLKELKQAMSQEIKVAPYVEPFNSWLTDSLTNHYGLEALQKAETDPELQKLYLKAHPTPEHFHPVVVAVGAAKDGKAEVLHTAGSITLGWNIYRFS</sequence>
<evidence type="ECO:0000256" key="2">
    <source>
        <dbReference type="ARBA" id="ARBA00007581"/>
    </source>
</evidence>
<dbReference type="SUPFAM" id="SSF53213">
    <property type="entry name" value="LigB-like"/>
    <property type="match status" value="1"/>
</dbReference>
<proteinExistence type="inferred from homology"/>
<accession>A0A9P8NVD0</accession>
<dbReference type="GO" id="GO:0008198">
    <property type="term" value="F:ferrous iron binding"/>
    <property type="evidence" value="ECO:0007669"/>
    <property type="project" value="InterPro"/>
</dbReference>
<dbReference type="Pfam" id="PF02900">
    <property type="entry name" value="LigB"/>
    <property type="match status" value="1"/>
</dbReference>
<evidence type="ECO:0000256" key="5">
    <source>
        <dbReference type="ARBA" id="ARBA00023002"/>
    </source>
</evidence>
<comment type="caution">
    <text evidence="7">The sequence shown here is derived from an EMBL/GenBank/DDBJ whole genome shotgun (WGS) entry which is preliminary data.</text>
</comment>
<evidence type="ECO:0000256" key="3">
    <source>
        <dbReference type="ARBA" id="ARBA00022723"/>
    </source>
</evidence>
<keyword evidence="8" id="KW-1185">Reference proteome</keyword>
<dbReference type="CDD" id="cd07363">
    <property type="entry name" value="45_DOPA_Dioxygenase"/>
    <property type="match status" value="1"/>
</dbReference>
<keyword evidence="4" id="KW-0862">Zinc</keyword>
<evidence type="ECO:0000313" key="8">
    <source>
        <dbReference type="Proteomes" id="UP000769157"/>
    </source>
</evidence>
<dbReference type="PANTHER" id="PTHR30096">
    <property type="entry name" value="4,5-DOPA DIOXYGENASE EXTRADIOL-LIKE PROTEIN"/>
    <property type="match status" value="1"/>
</dbReference>
<name>A0A9P8NVD0_9ASCO</name>
<dbReference type="OrthoDB" id="7396853at2759"/>
<protein>
    <recommendedName>
        <fullName evidence="6">Extradiol ring-cleavage dioxygenase class III enzyme subunit B domain-containing protein</fullName>
    </recommendedName>
</protein>
<gene>
    <name evidence="7" type="ORF">OGAPHI_007272</name>
</gene>
<dbReference type="EMBL" id="JAEUBE010000511">
    <property type="protein sequence ID" value="KAH3660067.1"/>
    <property type="molecule type" value="Genomic_DNA"/>
</dbReference>
<comment type="similarity">
    <text evidence="2">Belongs to the DODA-type extradiol aromatic ring-opening dioxygenase family.</text>
</comment>
<dbReference type="GO" id="GO:0016702">
    <property type="term" value="F:oxidoreductase activity, acting on single donors with incorporation of molecular oxygen, incorporation of two atoms of oxygen"/>
    <property type="evidence" value="ECO:0007669"/>
    <property type="project" value="UniProtKB-ARBA"/>
</dbReference>
<feature type="domain" description="Extradiol ring-cleavage dioxygenase class III enzyme subunit B" evidence="6">
    <location>
        <begin position="4"/>
        <end position="265"/>
    </location>
</feature>
<dbReference type="Proteomes" id="UP000769157">
    <property type="component" value="Unassembled WGS sequence"/>
</dbReference>
<evidence type="ECO:0000256" key="4">
    <source>
        <dbReference type="ARBA" id="ARBA00022833"/>
    </source>
</evidence>
<dbReference type="GeneID" id="70239236"/>
<evidence type="ECO:0000256" key="1">
    <source>
        <dbReference type="ARBA" id="ARBA00001947"/>
    </source>
</evidence>
<dbReference type="PIRSF" id="PIRSF006157">
    <property type="entry name" value="Doxgns_DODA"/>
    <property type="match status" value="1"/>
</dbReference>
<comment type="cofactor">
    <cofactor evidence="1">
        <name>Zn(2+)</name>
        <dbReference type="ChEBI" id="CHEBI:29105"/>
    </cofactor>
</comment>
<dbReference type="GO" id="GO:0008270">
    <property type="term" value="F:zinc ion binding"/>
    <property type="evidence" value="ECO:0007669"/>
    <property type="project" value="InterPro"/>
</dbReference>
<keyword evidence="5" id="KW-0560">Oxidoreductase</keyword>
<reference evidence="7" key="2">
    <citation type="submission" date="2021-01" db="EMBL/GenBank/DDBJ databases">
        <authorList>
            <person name="Schikora-Tamarit M.A."/>
        </authorList>
    </citation>
    <scope>NUCLEOTIDE SEQUENCE</scope>
    <source>
        <strain evidence="7">CBS6075</strain>
    </source>
</reference>
<evidence type="ECO:0000313" key="7">
    <source>
        <dbReference type="EMBL" id="KAH3660067.1"/>
    </source>
</evidence>
<evidence type="ECO:0000259" key="6">
    <source>
        <dbReference type="Pfam" id="PF02900"/>
    </source>
</evidence>
<dbReference type="InterPro" id="IPR014436">
    <property type="entry name" value="Extradiol_dOase_DODA"/>
</dbReference>
<dbReference type="InterPro" id="IPR004183">
    <property type="entry name" value="Xdiol_dOase_suB"/>
</dbReference>
<dbReference type="Gene3D" id="3.40.830.10">
    <property type="entry name" value="LigB-like"/>
    <property type="match status" value="1"/>
</dbReference>
<organism evidence="7 8">
    <name type="scientific">Ogataea philodendri</name>
    <dbReference type="NCBI Taxonomy" id="1378263"/>
    <lineage>
        <taxon>Eukaryota</taxon>
        <taxon>Fungi</taxon>
        <taxon>Dikarya</taxon>
        <taxon>Ascomycota</taxon>
        <taxon>Saccharomycotina</taxon>
        <taxon>Pichiomycetes</taxon>
        <taxon>Pichiales</taxon>
        <taxon>Pichiaceae</taxon>
        <taxon>Ogataea</taxon>
    </lineage>
</organism>
<reference evidence="7" key="1">
    <citation type="journal article" date="2021" name="Open Biol.">
        <title>Shared evolutionary footprints suggest mitochondrial oxidative damage underlies multiple complex I losses in fungi.</title>
        <authorList>
            <person name="Schikora-Tamarit M.A."/>
            <person name="Marcet-Houben M."/>
            <person name="Nosek J."/>
            <person name="Gabaldon T."/>
        </authorList>
    </citation>
    <scope>NUCLEOTIDE SEQUENCE</scope>
    <source>
        <strain evidence="7">CBS6075</strain>
    </source>
</reference>